<dbReference type="Proteomes" id="UP000805649">
    <property type="component" value="Unassembled WGS sequence"/>
</dbReference>
<proteinExistence type="predicted"/>
<dbReference type="EMBL" id="VUJX02000012">
    <property type="protein sequence ID" value="KAL0930129.1"/>
    <property type="molecule type" value="Genomic_DNA"/>
</dbReference>
<organism evidence="1 2">
    <name type="scientific">Colletotrichum truncatum</name>
    <name type="common">Anthracnose fungus</name>
    <name type="synonym">Colletotrichum capsici</name>
    <dbReference type="NCBI Taxonomy" id="5467"/>
    <lineage>
        <taxon>Eukaryota</taxon>
        <taxon>Fungi</taxon>
        <taxon>Dikarya</taxon>
        <taxon>Ascomycota</taxon>
        <taxon>Pezizomycotina</taxon>
        <taxon>Sordariomycetes</taxon>
        <taxon>Hypocreomycetidae</taxon>
        <taxon>Glomerellales</taxon>
        <taxon>Glomerellaceae</taxon>
        <taxon>Colletotrichum</taxon>
        <taxon>Colletotrichum truncatum species complex</taxon>
    </lineage>
</organism>
<reference evidence="1 2" key="1">
    <citation type="journal article" date="2020" name="Phytopathology">
        <title>Genome Sequence Resources of Colletotrichum truncatum, C. plurivorum, C. musicola, and C. sojae: Four Species Pathogenic to Soybean (Glycine max).</title>
        <authorList>
            <person name="Rogerio F."/>
            <person name="Boufleur T.R."/>
            <person name="Ciampi-Guillardi M."/>
            <person name="Sukno S.A."/>
            <person name="Thon M.R."/>
            <person name="Massola Junior N.S."/>
            <person name="Baroncelli R."/>
        </authorList>
    </citation>
    <scope>NUCLEOTIDE SEQUENCE [LARGE SCALE GENOMIC DNA]</scope>
    <source>
        <strain evidence="1 2">CMES1059</strain>
    </source>
</reference>
<evidence type="ECO:0000313" key="2">
    <source>
        <dbReference type="Proteomes" id="UP000805649"/>
    </source>
</evidence>
<accession>A0ACC3YE37</accession>
<sequence length="628" mass="71827">MHVSEDSEGITYRALDHSTDEFRLLYLKPTVNTSSLGNDLVVCELQHHRLSDAPPFVALSYCWGRAFAQSALVIDGKINECGINGEAALRHLRKKEGVHVWIDQLCINQSDNIEKNHQVQMMLRIYVAASRVAVWMGMPADDSDIFLPHVRAMGALLRDKMYLDVIQSHTDTEFLQKMSHAFRAFCEREYWTRLWIIQEFAVARELDIFCGDASVDYTDLREFLVFISQIYQHFPAVQEQDDHEVMKAFVGMLKAFFKTPANSFLEGVFTRRRRYQMRHNPLLGQTTNPTVKNVEAAMAKDRESLFAVLVTTLVLEIDYNHTQVTDSRDRIFAVMHFADDVDEFEGLPNYNLSCEKIYQNVARRILQQGNIDLLSYCQFPRETPLATWAPDWRMGIKRPCVGNPWLSKFDASSGSASKQLVQTPDDVTISLRGVLVDSIQETGEAWNPDWISELDCKAALAYIDQVEAFCTKSPLLCDKIKEQDFKDVMRICIADRYYYKEAERQPELVQGFVEAATHMQKEVAANEQKQGGTNELADAIGWQQPWYMFAMKNLHSRRPFITKSGYVGLAPMHAQQDDKVVIFLGGKTPYVVRENGHGYELVGEAYVHGIMYGEAMTEDVSFIDFSIM</sequence>
<name>A0ACC3YE37_COLTU</name>
<gene>
    <name evidence="1" type="ORF">CTRU02_214949</name>
</gene>
<comment type="caution">
    <text evidence="1">The sequence shown here is derived from an EMBL/GenBank/DDBJ whole genome shotgun (WGS) entry which is preliminary data.</text>
</comment>
<evidence type="ECO:0000313" key="1">
    <source>
        <dbReference type="EMBL" id="KAL0930129.1"/>
    </source>
</evidence>
<protein>
    <submittedName>
        <fullName evidence="1">Heterokaryon incompatibility protein 6, OR allele 10</fullName>
    </submittedName>
</protein>
<keyword evidence="2" id="KW-1185">Reference proteome</keyword>